<dbReference type="Proteomes" id="UP001180737">
    <property type="component" value="Unassembled WGS sequence"/>
</dbReference>
<feature type="non-terminal residue" evidence="1">
    <location>
        <position position="1"/>
    </location>
</feature>
<dbReference type="EMBL" id="JAVRFJ010000214">
    <property type="protein sequence ID" value="MDT0574558.1"/>
    <property type="molecule type" value="Genomic_DNA"/>
</dbReference>
<reference evidence="1" key="1">
    <citation type="submission" date="2024-05" db="EMBL/GenBank/DDBJ databases">
        <title>30 novel species of actinomycetes from the DSMZ collection.</title>
        <authorList>
            <person name="Nouioui I."/>
        </authorList>
    </citation>
    <scope>NUCLEOTIDE SEQUENCE</scope>
    <source>
        <strain evidence="1">DSM 3412</strain>
    </source>
</reference>
<protein>
    <submittedName>
        <fullName evidence="1">Uncharacterized protein</fullName>
    </submittedName>
</protein>
<organism evidence="1 2">
    <name type="scientific">Streptomyces gottesmaniae</name>
    <dbReference type="NCBI Taxonomy" id="3075518"/>
    <lineage>
        <taxon>Bacteria</taxon>
        <taxon>Bacillati</taxon>
        <taxon>Actinomycetota</taxon>
        <taxon>Actinomycetes</taxon>
        <taxon>Kitasatosporales</taxon>
        <taxon>Streptomycetaceae</taxon>
        <taxon>Streptomyces</taxon>
    </lineage>
</organism>
<feature type="non-terminal residue" evidence="1">
    <location>
        <position position="84"/>
    </location>
</feature>
<evidence type="ECO:0000313" key="1">
    <source>
        <dbReference type="EMBL" id="MDT0574558.1"/>
    </source>
</evidence>
<gene>
    <name evidence="1" type="ORF">RM704_45115</name>
</gene>
<sequence length="84" mass="8387">GADLSERVHDARRAGVTVLSSTSGDRELVAPAHEALAASAASGADLSERVHDARRAGVTVLSSTSGDRELVAPAHEALAASAAS</sequence>
<accession>A0ABU2ZD72</accession>
<proteinExistence type="predicted"/>
<evidence type="ECO:0000313" key="2">
    <source>
        <dbReference type="Proteomes" id="UP001180737"/>
    </source>
</evidence>
<keyword evidence="2" id="KW-1185">Reference proteome</keyword>
<name>A0ABU2ZD72_9ACTN</name>
<comment type="caution">
    <text evidence="1">The sequence shown here is derived from an EMBL/GenBank/DDBJ whole genome shotgun (WGS) entry which is preliminary data.</text>
</comment>